<dbReference type="Pfam" id="PF00188">
    <property type="entry name" value="CAP"/>
    <property type="match status" value="1"/>
</dbReference>
<dbReference type="Proteomes" id="UP000476064">
    <property type="component" value="Chromosome"/>
</dbReference>
<dbReference type="Gene3D" id="3.40.33.10">
    <property type="entry name" value="CAP"/>
    <property type="match status" value="1"/>
</dbReference>
<feature type="domain" description="Copper amine oxidase-like N-terminal" evidence="3">
    <location>
        <begin position="296"/>
        <end position="387"/>
    </location>
</feature>
<dbReference type="Gene3D" id="3.30.457.10">
    <property type="entry name" value="Copper amine oxidase-like, N-terminal domain"/>
    <property type="match status" value="1"/>
</dbReference>
<dbReference type="RefSeq" id="WP_162360219.1">
    <property type="nucleotide sequence ID" value="NZ_CP048209.1"/>
</dbReference>
<keyword evidence="1" id="KW-0732">Signal</keyword>
<evidence type="ECO:0000313" key="4">
    <source>
        <dbReference type="EMBL" id="QHT63660.1"/>
    </source>
</evidence>
<evidence type="ECO:0000259" key="3">
    <source>
        <dbReference type="Pfam" id="PF07833"/>
    </source>
</evidence>
<evidence type="ECO:0000256" key="1">
    <source>
        <dbReference type="SAM" id="SignalP"/>
    </source>
</evidence>
<dbReference type="SUPFAM" id="SSF55383">
    <property type="entry name" value="Copper amine oxidase, domain N"/>
    <property type="match status" value="1"/>
</dbReference>
<name>A0A6C0G7D8_9BACL</name>
<protein>
    <recommendedName>
        <fullName evidence="6">Copper amine oxidase N-terminal domain-containing protein</fullName>
    </recommendedName>
</protein>
<dbReference type="KEGG" id="plyc:GXP70_29355"/>
<keyword evidence="5" id="KW-1185">Reference proteome</keyword>
<feature type="domain" description="SCP" evidence="2">
    <location>
        <begin position="45"/>
        <end position="119"/>
    </location>
</feature>
<evidence type="ECO:0000313" key="5">
    <source>
        <dbReference type="Proteomes" id="UP000476064"/>
    </source>
</evidence>
<evidence type="ECO:0008006" key="6">
    <source>
        <dbReference type="Google" id="ProtNLM"/>
    </source>
</evidence>
<proteinExistence type="predicted"/>
<reference evidence="4 5" key="1">
    <citation type="submission" date="2020-01" db="EMBL/GenBank/DDBJ databases">
        <title>Paenibacillus sp. nov., isolated from tomato rhizosphere.</title>
        <authorList>
            <person name="Weon H.-Y."/>
            <person name="Lee S.A."/>
        </authorList>
    </citation>
    <scope>NUCLEOTIDE SEQUENCE [LARGE SCALE GENOMIC DNA]</scope>
    <source>
        <strain evidence="4 5">12200R-189</strain>
    </source>
</reference>
<organism evidence="4 5">
    <name type="scientific">Paenibacillus lycopersici</name>
    <dbReference type="NCBI Taxonomy" id="2704462"/>
    <lineage>
        <taxon>Bacteria</taxon>
        <taxon>Bacillati</taxon>
        <taxon>Bacillota</taxon>
        <taxon>Bacilli</taxon>
        <taxon>Bacillales</taxon>
        <taxon>Paenibacillaceae</taxon>
        <taxon>Paenibacillus</taxon>
    </lineage>
</organism>
<feature type="chain" id="PRO_5025648609" description="Copper amine oxidase N-terminal domain-containing protein" evidence="1">
    <location>
        <begin position="28"/>
        <end position="402"/>
    </location>
</feature>
<dbReference type="AlphaFoldDB" id="A0A6C0G7D8"/>
<sequence length="402" mass="43960">MAKRSLLAMMVTLLLVLPIVPAGQAEAARTYDGISGAEQKRGMAFLNDMRSHMGLAELTLDPALTKAAIDHARYADEHYTLKSANRSAEASGMKDYTGTTPSGRAAAAGYKEAGMDIQETVYMDERPYDMFDLGQHMRDLSLVHERRVIITNPDTAAGGPLQVALYPYDGMEGAMIETDGFMDPKQPLAGEGMTITVHANRSDVSGMTATLQRRAGSRTIDIPLQVTSTDGDGAYELKAQRLLRQDAVYTAHVSFRTGGETVERTWTFKTWSFQVDMVIDDMPLLSGGNSVRLDPSGRVFVPIRFLSERFGADVGWDKAAQTITIRQAGLDIRMTIGAGTAYVNGKAVALESPPKLEVYTTVVPLRFIAEAFGYEVNYREREHSVEIWTGFTDQARPPAAAS</sequence>
<dbReference type="InterPro" id="IPR035940">
    <property type="entry name" value="CAP_sf"/>
</dbReference>
<evidence type="ECO:0000259" key="2">
    <source>
        <dbReference type="Pfam" id="PF00188"/>
    </source>
</evidence>
<dbReference type="InterPro" id="IPR036582">
    <property type="entry name" value="Mao_N_sf"/>
</dbReference>
<dbReference type="InterPro" id="IPR014044">
    <property type="entry name" value="CAP_dom"/>
</dbReference>
<feature type="signal peptide" evidence="1">
    <location>
        <begin position="1"/>
        <end position="27"/>
    </location>
</feature>
<dbReference type="Pfam" id="PF07833">
    <property type="entry name" value="Cu_amine_oxidN1"/>
    <property type="match status" value="1"/>
</dbReference>
<dbReference type="EMBL" id="CP048209">
    <property type="protein sequence ID" value="QHT63660.1"/>
    <property type="molecule type" value="Genomic_DNA"/>
</dbReference>
<gene>
    <name evidence="4" type="ORF">GXP70_29355</name>
</gene>
<accession>A0A6C0G7D8</accession>
<dbReference type="InterPro" id="IPR012854">
    <property type="entry name" value="Cu_amine_oxidase-like_N"/>
</dbReference>